<sequence>MDSKATISENSPEYKLIVDCNQLSVDIDKEIAIVHNFIRHKYRPKFPAIELLVTHAIDYARVVKQIESETDLTSVDMESLLPRDRARATFMCLSLLTSTTKGKPLPQYVLQKTIEACDRALDLDSARDKILSFVKAKMGCLAPNLSAIATKLCLG</sequence>
<evidence type="ECO:0000313" key="4">
    <source>
        <dbReference type="Proteomes" id="UP000467841"/>
    </source>
</evidence>
<evidence type="ECO:0000313" key="3">
    <source>
        <dbReference type="EMBL" id="CAA7018660.1"/>
    </source>
</evidence>
<evidence type="ECO:0000313" key="2">
    <source>
        <dbReference type="EMBL" id="CAA7015738.1"/>
    </source>
</evidence>
<reference evidence="2 4" key="1">
    <citation type="submission" date="2020-01" db="EMBL/GenBank/DDBJ databases">
        <authorList>
            <person name="Mishra B."/>
        </authorList>
    </citation>
    <scope>NUCLEOTIDE SEQUENCE [LARGE SCALE GENOMIC DNA]</scope>
</reference>
<dbReference type="PANTHER" id="PTHR13904">
    <property type="entry name" value="PRE-MRNA SPLICING FACTOR PRP31"/>
    <property type="match status" value="1"/>
</dbReference>
<dbReference type="Proteomes" id="UP000467841">
    <property type="component" value="Unassembled WGS sequence"/>
</dbReference>
<keyword evidence="4" id="KW-1185">Reference proteome</keyword>
<dbReference type="GO" id="GO:0071011">
    <property type="term" value="C:precatalytic spliceosome"/>
    <property type="evidence" value="ECO:0007669"/>
    <property type="project" value="TreeGrafter"/>
</dbReference>
<dbReference type="InterPro" id="IPR002687">
    <property type="entry name" value="Nop_dom"/>
</dbReference>
<dbReference type="SMART" id="SM00931">
    <property type="entry name" value="NOSIC"/>
    <property type="match status" value="1"/>
</dbReference>
<proteinExistence type="predicted"/>
<dbReference type="AlphaFoldDB" id="A0A6D2HNS7"/>
<dbReference type="Pfam" id="PF01798">
    <property type="entry name" value="Nop"/>
    <property type="match status" value="1"/>
</dbReference>
<feature type="domain" description="NOSIC" evidence="1">
    <location>
        <begin position="16"/>
        <end position="68"/>
    </location>
</feature>
<organism evidence="2 4">
    <name type="scientific">Microthlaspi erraticum</name>
    <dbReference type="NCBI Taxonomy" id="1685480"/>
    <lineage>
        <taxon>Eukaryota</taxon>
        <taxon>Viridiplantae</taxon>
        <taxon>Streptophyta</taxon>
        <taxon>Embryophyta</taxon>
        <taxon>Tracheophyta</taxon>
        <taxon>Spermatophyta</taxon>
        <taxon>Magnoliopsida</taxon>
        <taxon>eudicotyledons</taxon>
        <taxon>Gunneridae</taxon>
        <taxon>Pentapetalae</taxon>
        <taxon>rosids</taxon>
        <taxon>malvids</taxon>
        <taxon>Brassicales</taxon>
        <taxon>Brassicaceae</taxon>
        <taxon>Coluteocarpeae</taxon>
        <taxon>Microthlaspi</taxon>
    </lineage>
</organism>
<dbReference type="EMBL" id="CACVBM020000410">
    <property type="protein sequence ID" value="CAA7018660.1"/>
    <property type="molecule type" value="Genomic_DNA"/>
</dbReference>
<gene>
    <name evidence="2" type="ORF">MERR_LOCUS2973</name>
    <name evidence="3" type="ORF">MERR_LOCUS5895</name>
</gene>
<dbReference type="FunFam" id="1.10.287.4070:FF:000003">
    <property type="entry name" value="U4/U6 small nuclear ribonucleoprotein PRP31"/>
    <property type="match status" value="1"/>
</dbReference>
<dbReference type="GO" id="GO:0000244">
    <property type="term" value="P:spliceosomal tri-snRNP complex assembly"/>
    <property type="evidence" value="ECO:0007669"/>
    <property type="project" value="InterPro"/>
</dbReference>
<name>A0A6D2HNS7_9BRAS</name>
<dbReference type="Gene3D" id="1.10.287.4070">
    <property type="match status" value="1"/>
</dbReference>
<dbReference type="SUPFAM" id="SSF89124">
    <property type="entry name" value="Nop domain"/>
    <property type="match status" value="1"/>
</dbReference>
<dbReference type="InterPro" id="IPR012976">
    <property type="entry name" value="NOSIC"/>
</dbReference>
<dbReference type="PANTHER" id="PTHR13904:SF4">
    <property type="entry name" value="NOP DOMAIN-CONTAINING PROTEIN"/>
    <property type="match status" value="1"/>
</dbReference>
<dbReference type="GO" id="GO:0046540">
    <property type="term" value="C:U4/U6 x U5 tri-snRNP complex"/>
    <property type="evidence" value="ECO:0007669"/>
    <property type="project" value="InterPro"/>
</dbReference>
<protein>
    <recommendedName>
        <fullName evidence="1">NOSIC domain-containing protein</fullName>
    </recommendedName>
</protein>
<evidence type="ECO:0000259" key="1">
    <source>
        <dbReference type="SMART" id="SM00931"/>
    </source>
</evidence>
<dbReference type="GO" id="GO:0005687">
    <property type="term" value="C:U4 snRNP"/>
    <property type="evidence" value="ECO:0007669"/>
    <property type="project" value="TreeGrafter"/>
</dbReference>
<dbReference type="InterPro" id="IPR036070">
    <property type="entry name" value="Nop_dom_sf"/>
</dbReference>
<dbReference type="EMBL" id="CACVBM020000199">
    <property type="protein sequence ID" value="CAA7015738.1"/>
    <property type="molecule type" value="Genomic_DNA"/>
</dbReference>
<dbReference type="OrthoDB" id="4771285at2759"/>
<accession>A0A6D2HNS7</accession>
<dbReference type="InterPro" id="IPR027105">
    <property type="entry name" value="Prp31"/>
</dbReference>